<dbReference type="PANTHER" id="PTHR24291:SF50">
    <property type="entry name" value="BIFUNCTIONAL ALBAFLAVENONE MONOOXYGENASE_TERPENE SYNTHASE"/>
    <property type="match status" value="1"/>
</dbReference>
<evidence type="ECO:0000256" key="2">
    <source>
        <dbReference type="ARBA" id="ARBA00022617"/>
    </source>
</evidence>
<dbReference type="InterPro" id="IPR017972">
    <property type="entry name" value="Cyt_P450_CS"/>
</dbReference>
<evidence type="ECO:0000256" key="1">
    <source>
        <dbReference type="ARBA" id="ARBA00010617"/>
    </source>
</evidence>
<evidence type="ECO:0000313" key="9">
    <source>
        <dbReference type="EMBL" id="KAF4666705.1"/>
    </source>
</evidence>
<dbReference type="SUPFAM" id="SSF48264">
    <property type="entry name" value="Cytochrome P450"/>
    <property type="match status" value="1"/>
</dbReference>
<dbReference type="PRINTS" id="PR00463">
    <property type="entry name" value="EP450I"/>
</dbReference>
<dbReference type="InterPro" id="IPR001128">
    <property type="entry name" value="Cyt_P450"/>
</dbReference>
<keyword evidence="4 8" id="KW-0560">Oxidoreductase</keyword>
<evidence type="ECO:0000256" key="3">
    <source>
        <dbReference type="ARBA" id="ARBA00022723"/>
    </source>
</evidence>
<gene>
    <name evidence="9" type="ORF">FOL47_003941</name>
</gene>
<name>A0A7J6M5G5_PERCH</name>
<dbReference type="Proteomes" id="UP000591131">
    <property type="component" value="Unassembled WGS sequence"/>
</dbReference>
<keyword evidence="2 7" id="KW-0349">Heme</keyword>
<organism evidence="9 10">
    <name type="scientific">Perkinsus chesapeaki</name>
    <name type="common">Clam parasite</name>
    <name type="synonym">Perkinsus andrewsi</name>
    <dbReference type="NCBI Taxonomy" id="330153"/>
    <lineage>
        <taxon>Eukaryota</taxon>
        <taxon>Sar</taxon>
        <taxon>Alveolata</taxon>
        <taxon>Perkinsozoa</taxon>
        <taxon>Perkinsea</taxon>
        <taxon>Perkinsida</taxon>
        <taxon>Perkinsidae</taxon>
        <taxon>Perkinsus</taxon>
    </lineage>
</organism>
<dbReference type="InterPro" id="IPR036396">
    <property type="entry name" value="Cyt_P450_sf"/>
</dbReference>
<dbReference type="PROSITE" id="PS00086">
    <property type="entry name" value="CYTOCHROME_P450"/>
    <property type="match status" value="1"/>
</dbReference>
<dbReference type="AlphaFoldDB" id="A0A7J6M5G5"/>
<dbReference type="GO" id="GO:0005506">
    <property type="term" value="F:iron ion binding"/>
    <property type="evidence" value="ECO:0007669"/>
    <property type="project" value="InterPro"/>
</dbReference>
<feature type="binding site" description="axial binding residue" evidence="7">
    <location>
        <position position="474"/>
    </location>
    <ligand>
        <name>heme</name>
        <dbReference type="ChEBI" id="CHEBI:30413"/>
    </ligand>
    <ligandPart>
        <name>Fe</name>
        <dbReference type="ChEBI" id="CHEBI:18248"/>
    </ligandPart>
</feature>
<sequence>ARREQRQISGLGFRTLGVPPSVELTRSPSLKSSPDCQETLSPLYTLSMGIIHLPGLDFTWKYRWLISPHAALALATAAALFTMNKTLRSLRKQACFKARFGGPSGFLPLLGYFPRSVDDLFRTLEMYADKYGDIYTIRCVGKDMVIISNAQLFNQVLEERPKTYIRSVNKDKLMSITGMFSTEGDAWKRNRRLGSPAFNDKNTDAMLPSMARVSMKLVGSLTSKHAAIFGDYQDMSLGYRSRDIQEAIINTLDGLGYAKLLSAFPWMTRDRFPWNLNPMIKNLYAGVRFFNTVCDEMISERRNEHKRGERNRHDLLDKLLSLKHEDLRGNLITFLMAGSETTAMIVAWCLYFLSINPDIQSKARSEVDELGHDPEIISDIENMPFIQACILETLRLRPPGVLLVHESALETSLDGKTIPAGTVVAALPRKAMTKGDQGGMNVPRPDQWLVEGASNIDQARVRGHLAFGGGPRQCPGQSMALKEATVIMALILRYFDEMKLHPCANGEVRGEAHFTYKPANLEIEMKERNF</sequence>
<comment type="cofactor">
    <cofactor evidence="7">
        <name>heme</name>
        <dbReference type="ChEBI" id="CHEBI:30413"/>
    </cofactor>
</comment>
<dbReference type="GO" id="GO:0016705">
    <property type="term" value="F:oxidoreductase activity, acting on paired donors, with incorporation or reduction of molecular oxygen"/>
    <property type="evidence" value="ECO:0007669"/>
    <property type="project" value="InterPro"/>
</dbReference>
<evidence type="ECO:0000256" key="4">
    <source>
        <dbReference type="ARBA" id="ARBA00023002"/>
    </source>
</evidence>
<evidence type="ECO:0000256" key="6">
    <source>
        <dbReference type="ARBA" id="ARBA00023033"/>
    </source>
</evidence>
<dbReference type="EMBL" id="JAAPAO010000228">
    <property type="protein sequence ID" value="KAF4666705.1"/>
    <property type="molecule type" value="Genomic_DNA"/>
</dbReference>
<dbReference type="Gene3D" id="1.10.630.10">
    <property type="entry name" value="Cytochrome P450"/>
    <property type="match status" value="1"/>
</dbReference>
<keyword evidence="3 7" id="KW-0479">Metal-binding</keyword>
<keyword evidence="6 8" id="KW-0503">Monooxygenase</keyword>
<evidence type="ECO:0000256" key="5">
    <source>
        <dbReference type="ARBA" id="ARBA00023004"/>
    </source>
</evidence>
<accession>A0A7J6M5G5</accession>
<comment type="caution">
    <text evidence="9">The sequence shown here is derived from an EMBL/GenBank/DDBJ whole genome shotgun (WGS) entry which is preliminary data.</text>
</comment>
<evidence type="ECO:0008006" key="11">
    <source>
        <dbReference type="Google" id="ProtNLM"/>
    </source>
</evidence>
<dbReference type="Pfam" id="PF00067">
    <property type="entry name" value="p450"/>
    <property type="match status" value="2"/>
</dbReference>
<feature type="non-terminal residue" evidence="9">
    <location>
        <position position="1"/>
    </location>
</feature>
<reference evidence="9 10" key="1">
    <citation type="submission" date="2020-04" db="EMBL/GenBank/DDBJ databases">
        <title>Perkinsus chesapeaki whole genome sequence.</title>
        <authorList>
            <person name="Bogema D.R."/>
        </authorList>
    </citation>
    <scope>NUCLEOTIDE SEQUENCE [LARGE SCALE GENOMIC DNA]</scope>
    <source>
        <strain evidence="9">ATCC PRA-425</strain>
    </source>
</reference>
<comment type="similarity">
    <text evidence="1 8">Belongs to the cytochrome P450 family.</text>
</comment>
<dbReference type="GO" id="GO:0020037">
    <property type="term" value="F:heme binding"/>
    <property type="evidence" value="ECO:0007669"/>
    <property type="project" value="InterPro"/>
</dbReference>
<dbReference type="InterPro" id="IPR050196">
    <property type="entry name" value="Cytochrome_P450_Monoox"/>
</dbReference>
<dbReference type="OrthoDB" id="1470350at2759"/>
<dbReference type="CDD" id="cd00302">
    <property type="entry name" value="cytochrome_P450"/>
    <property type="match status" value="1"/>
</dbReference>
<evidence type="ECO:0000313" key="10">
    <source>
        <dbReference type="Proteomes" id="UP000591131"/>
    </source>
</evidence>
<dbReference type="InterPro" id="IPR002401">
    <property type="entry name" value="Cyt_P450_E_grp-I"/>
</dbReference>
<dbReference type="PRINTS" id="PR00385">
    <property type="entry name" value="P450"/>
</dbReference>
<evidence type="ECO:0000256" key="8">
    <source>
        <dbReference type="RuleBase" id="RU000461"/>
    </source>
</evidence>
<keyword evidence="10" id="KW-1185">Reference proteome</keyword>
<protein>
    <recommendedName>
        <fullName evidence="11">Cytochrome P450</fullName>
    </recommendedName>
</protein>
<proteinExistence type="inferred from homology"/>
<dbReference type="GO" id="GO:0004497">
    <property type="term" value="F:monooxygenase activity"/>
    <property type="evidence" value="ECO:0007669"/>
    <property type="project" value="UniProtKB-KW"/>
</dbReference>
<evidence type="ECO:0000256" key="7">
    <source>
        <dbReference type="PIRSR" id="PIRSR602401-1"/>
    </source>
</evidence>
<dbReference type="PANTHER" id="PTHR24291">
    <property type="entry name" value="CYTOCHROME P450 FAMILY 4"/>
    <property type="match status" value="1"/>
</dbReference>
<keyword evidence="5 7" id="KW-0408">Iron</keyword>